<dbReference type="EMBL" id="CP115453">
    <property type="protein sequence ID" value="WBP92211.1"/>
    <property type="molecule type" value="Genomic_DNA"/>
</dbReference>
<dbReference type="RefSeq" id="WP_270151965.1">
    <property type="nucleotide sequence ID" value="NZ_CP115453.1"/>
</dbReference>
<sequence length="89" mass="9687">MSDEDDLWPVEASEAVQAALEDPALSAELFSAVVALTVAIAEDPWLKDSTARDSAGDWRRLPIPGGRGLVEYVISEADHMVRLTRIIPL</sequence>
<keyword evidence="2" id="KW-1185">Reference proteome</keyword>
<dbReference type="Proteomes" id="UP001212821">
    <property type="component" value="Plasmid punmamed4"/>
</dbReference>
<reference evidence="1 2" key="1">
    <citation type="submission" date="2022-12" db="EMBL/GenBank/DDBJ databases">
        <title>HUAS 3-15.</title>
        <authorList>
            <person name="Mo P."/>
        </authorList>
    </citation>
    <scope>NUCLEOTIDE SEQUENCE [LARGE SCALE GENOMIC DNA]</scope>
    <source>
        <strain evidence="1 2">HUAS 3-15</strain>
        <plasmid evidence="1 2">punmamed4</plasmid>
    </source>
</reference>
<evidence type="ECO:0000313" key="2">
    <source>
        <dbReference type="Proteomes" id="UP001212821"/>
    </source>
</evidence>
<gene>
    <name evidence="1" type="ORF">O1G21_41115</name>
</gene>
<evidence type="ECO:0000313" key="1">
    <source>
        <dbReference type="EMBL" id="WBP92211.1"/>
    </source>
</evidence>
<organism evidence="1 2">
    <name type="scientific">Kitasatospora cathayae</name>
    <dbReference type="NCBI Taxonomy" id="3004092"/>
    <lineage>
        <taxon>Bacteria</taxon>
        <taxon>Bacillati</taxon>
        <taxon>Actinomycetota</taxon>
        <taxon>Actinomycetes</taxon>
        <taxon>Kitasatosporales</taxon>
        <taxon>Streptomycetaceae</taxon>
        <taxon>Kitasatospora</taxon>
    </lineage>
</organism>
<name>A0ABY7QK10_9ACTN</name>
<accession>A0ABY7QK10</accession>
<geneLocation type="plasmid" evidence="1 2">
    <name>punmamed4</name>
</geneLocation>
<keyword evidence="1" id="KW-0614">Plasmid</keyword>
<protein>
    <recommendedName>
        <fullName evidence="3">Type II toxin-antitoxin system RelE/ParE family toxin</fullName>
    </recommendedName>
</protein>
<proteinExistence type="predicted"/>
<evidence type="ECO:0008006" key="3">
    <source>
        <dbReference type="Google" id="ProtNLM"/>
    </source>
</evidence>